<keyword evidence="1" id="KW-0472">Membrane</keyword>
<feature type="transmembrane region" description="Helical" evidence="1">
    <location>
        <begin position="177"/>
        <end position="195"/>
    </location>
</feature>
<feature type="transmembrane region" description="Helical" evidence="1">
    <location>
        <begin position="127"/>
        <end position="148"/>
    </location>
</feature>
<keyword evidence="3" id="KW-1185">Reference proteome</keyword>
<comment type="caution">
    <text evidence="2">The sequence shown here is derived from an EMBL/GenBank/DDBJ whole genome shotgun (WGS) entry which is preliminary data.</text>
</comment>
<evidence type="ECO:0000313" key="3">
    <source>
        <dbReference type="Proteomes" id="UP001605036"/>
    </source>
</evidence>
<organism evidence="2 3">
    <name type="scientific">Riccia fluitans</name>
    <dbReference type="NCBI Taxonomy" id="41844"/>
    <lineage>
        <taxon>Eukaryota</taxon>
        <taxon>Viridiplantae</taxon>
        <taxon>Streptophyta</taxon>
        <taxon>Embryophyta</taxon>
        <taxon>Marchantiophyta</taxon>
        <taxon>Marchantiopsida</taxon>
        <taxon>Marchantiidae</taxon>
        <taxon>Marchantiales</taxon>
        <taxon>Ricciaceae</taxon>
        <taxon>Riccia</taxon>
    </lineage>
</organism>
<name>A0ABD1YF53_9MARC</name>
<proteinExistence type="predicted"/>
<dbReference type="EMBL" id="JBHFFA010000004">
    <property type="protein sequence ID" value="KAL2629419.1"/>
    <property type="molecule type" value="Genomic_DNA"/>
</dbReference>
<dbReference type="Proteomes" id="UP001605036">
    <property type="component" value="Unassembled WGS sequence"/>
</dbReference>
<keyword evidence="1" id="KW-0812">Transmembrane</keyword>
<keyword evidence="1" id="KW-1133">Transmembrane helix</keyword>
<dbReference type="AlphaFoldDB" id="A0ABD1YF53"/>
<evidence type="ECO:0000256" key="1">
    <source>
        <dbReference type="SAM" id="Phobius"/>
    </source>
</evidence>
<gene>
    <name evidence="2" type="ORF">R1flu_014105</name>
</gene>
<sequence length="251" mass="27938">MVGTSGFRLKADSHRGFFAFSVFFCLVVRTDPSFSVDAKSSAASAKIKSGLGIFCVQTRVCIVKRDADWKPIPLCRINLQIQGDLDIFRRNDVERCGRSCTDWVTIIPPFQLPGSAHEIPSCLRHGVIVGTQLLFLFLFCILLISIRWRSKSSKIFILGTLDAVLSVIDLLTDERALASTIGSLLLWPVCFLFLVNGLKRSSILKEGYKRPLEHSDIPHLGPCDRSEAAIARFVAESGNPKGRTRRDQSVR</sequence>
<protein>
    <submittedName>
        <fullName evidence="2">Uncharacterized protein</fullName>
    </submittedName>
</protein>
<reference evidence="2 3" key="1">
    <citation type="submission" date="2024-09" db="EMBL/GenBank/DDBJ databases">
        <title>Chromosome-scale assembly of Riccia fluitans.</title>
        <authorList>
            <person name="Paukszto L."/>
            <person name="Sawicki J."/>
            <person name="Karawczyk K."/>
            <person name="Piernik-Szablinska J."/>
            <person name="Szczecinska M."/>
            <person name="Mazdziarz M."/>
        </authorList>
    </citation>
    <scope>NUCLEOTIDE SEQUENCE [LARGE SCALE GENOMIC DNA]</scope>
    <source>
        <strain evidence="2">Rf_01</strain>
        <tissue evidence="2">Aerial parts of the thallus</tissue>
    </source>
</reference>
<evidence type="ECO:0000313" key="2">
    <source>
        <dbReference type="EMBL" id="KAL2629419.1"/>
    </source>
</evidence>
<accession>A0ABD1YF53</accession>
<feature type="transmembrane region" description="Helical" evidence="1">
    <location>
        <begin position="155"/>
        <end position="171"/>
    </location>
</feature>